<feature type="transmembrane region" description="Helical" evidence="1">
    <location>
        <begin position="481"/>
        <end position="502"/>
    </location>
</feature>
<feature type="transmembrane region" description="Helical" evidence="1">
    <location>
        <begin position="629"/>
        <end position="651"/>
    </location>
</feature>
<dbReference type="Proteomes" id="UP001549921">
    <property type="component" value="Unassembled WGS sequence"/>
</dbReference>
<feature type="transmembrane region" description="Helical" evidence="1">
    <location>
        <begin position="799"/>
        <end position="821"/>
    </location>
</feature>
<feature type="transmembrane region" description="Helical" evidence="1">
    <location>
        <begin position="265"/>
        <end position="289"/>
    </location>
</feature>
<dbReference type="EMBL" id="JBEDNZ010000003">
    <property type="protein sequence ID" value="KAL0850634.1"/>
    <property type="molecule type" value="Genomic_DNA"/>
</dbReference>
<keyword evidence="1" id="KW-1133">Transmembrane helix</keyword>
<feature type="domain" description="Nose resistant-to-fluoxetine protein N-terminal" evidence="2">
    <location>
        <begin position="70"/>
        <end position="238"/>
    </location>
</feature>
<name>A0ABD0TMR4_LOXSC</name>
<organism evidence="3 4">
    <name type="scientific">Loxostege sticticalis</name>
    <name type="common">Beet webworm moth</name>
    <dbReference type="NCBI Taxonomy" id="481309"/>
    <lineage>
        <taxon>Eukaryota</taxon>
        <taxon>Metazoa</taxon>
        <taxon>Ecdysozoa</taxon>
        <taxon>Arthropoda</taxon>
        <taxon>Hexapoda</taxon>
        <taxon>Insecta</taxon>
        <taxon>Pterygota</taxon>
        <taxon>Neoptera</taxon>
        <taxon>Endopterygota</taxon>
        <taxon>Lepidoptera</taxon>
        <taxon>Glossata</taxon>
        <taxon>Ditrysia</taxon>
        <taxon>Pyraloidea</taxon>
        <taxon>Crambidae</taxon>
        <taxon>Pyraustinae</taxon>
        <taxon>Loxostege</taxon>
    </lineage>
</organism>
<sequence length="838" mass="93632">MDTRVYLLFVIIICSPSEFNCKTTKKEGLKVGRSQKLRGESLEQLFAVYDPTFLAVVWPKISNGVHLDVSHFCWEDVSVFFKDLAEGRAWAFNVADASGRYHGGALGGGTYWLGSRQRCLALDKNFLSRDNSTSDDLFEGEYLMALLQREKIYGTGGQEWRQLVQRDDMIQRLVAIDNRPPYRLAYSVASVRLNVTKITMTKSYDITLGLCLPRSCSPDDVESIVAFSIVINDNLKSNRTVPRIAKITSLRQIDDHFHIEVDSGAIILITITIFLLILSIVATIVELNLMRCRMLKPRSSRSVSFDIQKYNNTDSHRRYLDNIKRKPTDSLWKEHPLGKLNKIDDDVNGKKPTAPPTITLDVMCMERAMGSCNRCGKYKKQCSGMPIQSENLPACPRVKYSSVASLSTAEKRSSFVKKLLMCYSLRYSWRRIFNTNMANKDLSVMHLMRVVATFWVIYVHVAVMVNYVADDAGEVNDRNEIYYVLATGTLAFDTLLFVSGLFSAHHFFYLKSHYTVEELVSFGGGCGQVLQFVCFVTNRIIRLLPSYAYAILLCGVMARVSRDTAALSLPPRDGDNCDYYWWRNLLYITNIYPAEERCMQVSWYFSAETQLHVAGALLCAVWSGVRGRVAVAVAVGALLAATGADVSSAYADVGMFLPGVYEAYIAMIERPWARVVPYFIGIFTGWMVHRTNGKVSFSKLTASCLWSASASTLLTSALVPWLALDWLTAWIHLTWPLSLLWPTLVCSTNYAAVARRLLDSGGVAALSRLCYGMLLLHGPVARGLVLAADAALSAHAACVWSYFAGTTMLTIIGALFLSLLVEMPCCSILRRLSDCASV</sequence>
<evidence type="ECO:0000313" key="3">
    <source>
        <dbReference type="EMBL" id="KAL0850634.1"/>
    </source>
</evidence>
<evidence type="ECO:0000256" key="1">
    <source>
        <dbReference type="SAM" id="Phobius"/>
    </source>
</evidence>
<dbReference type="SMART" id="SM00703">
    <property type="entry name" value="NRF"/>
    <property type="match status" value="1"/>
</dbReference>
<reference evidence="3 4" key="1">
    <citation type="submission" date="2024-06" db="EMBL/GenBank/DDBJ databases">
        <title>A chromosome-level genome assembly of beet webworm, Loxostege sticticalis.</title>
        <authorList>
            <person name="Zhang Y."/>
        </authorList>
    </citation>
    <scope>NUCLEOTIDE SEQUENCE [LARGE SCALE GENOMIC DNA]</scope>
    <source>
        <strain evidence="3">AQ028</strain>
        <tissue evidence="3">Male pupae</tissue>
    </source>
</reference>
<dbReference type="AlphaFoldDB" id="A0ABD0TMR4"/>
<keyword evidence="1" id="KW-0812">Transmembrane</keyword>
<evidence type="ECO:0000313" key="4">
    <source>
        <dbReference type="Proteomes" id="UP001549921"/>
    </source>
</evidence>
<dbReference type="PANTHER" id="PTHR11161">
    <property type="entry name" value="O-ACYLTRANSFERASE"/>
    <property type="match status" value="1"/>
</dbReference>
<feature type="transmembrane region" description="Helical" evidence="1">
    <location>
        <begin position="765"/>
        <end position="787"/>
    </location>
</feature>
<dbReference type="InterPro" id="IPR052728">
    <property type="entry name" value="O2_lipid_transport_reg"/>
</dbReference>
<accession>A0ABD0TMR4</accession>
<dbReference type="Pfam" id="PF01757">
    <property type="entry name" value="Acyl_transf_3"/>
    <property type="match status" value="1"/>
</dbReference>
<comment type="caution">
    <text evidence="3">The sequence shown here is derived from an EMBL/GenBank/DDBJ whole genome shotgun (WGS) entry which is preliminary data.</text>
</comment>
<feature type="transmembrane region" description="Helical" evidence="1">
    <location>
        <begin position="700"/>
        <end position="723"/>
    </location>
</feature>
<proteinExistence type="predicted"/>
<feature type="transmembrane region" description="Helical" evidence="1">
    <location>
        <begin position="729"/>
        <end position="753"/>
    </location>
</feature>
<dbReference type="Pfam" id="PF20146">
    <property type="entry name" value="NRF"/>
    <property type="match status" value="1"/>
</dbReference>
<protein>
    <recommendedName>
        <fullName evidence="2">Nose resistant-to-fluoxetine protein N-terminal domain-containing protein</fullName>
    </recommendedName>
</protein>
<feature type="transmembrane region" description="Helical" evidence="1">
    <location>
        <begin position="447"/>
        <end position="469"/>
    </location>
</feature>
<dbReference type="PANTHER" id="PTHR11161:SF0">
    <property type="entry name" value="O-ACYLTRANSFERASE LIKE PROTEIN"/>
    <property type="match status" value="1"/>
</dbReference>
<keyword evidence="1" id="KW-0472">Membrane</keyword>
<feature type="transmembrane region" description="Helical" evidence="1">
    <location>
        <begin position="671"/>
        <end position="688"/>
    </location>
</feature>
<evidence type="ECO:0000259" key="2">
    <source>
        <dbReference type="SMART" id="SM00703"/>
    </source>
</evidence>
<dbReference type="InterPro" id="IPR002656">
    <property type="entry name" value="Acyl_transf_3_dom"/>
</dbReference>
<dbReference type="InterPro" id="IPR006621">
    <property type="entry name" value="Nose-resist-to-fluoxetine_N"/>
</dbReference>
<gene>
    <name evidence="3" type="ORF">ABMA28_012388</name>
</gene>